<gene>
    <name evidence="1" type="ORF">FA95DRAFT_865941</name>
</gene>
<name>A0ACB8R9A8_9AGAM</name>
<evidence type="ECO:0000313" key="1">
    <source>
        <dbReference type="EMBL" id="KAI0040482.1"/>
    </source>
</evidence>
<comment type="caution">
    <text evidence="1">The sequence shown here is derived from an EMBL/GenBank/DDBJ whole genome shotgun (WGS) entry which is preliminary data.</text>
</comment>
<sequence>MGINCRAGRAADFDFAFLQAMVFIFMSGAAAAGSWRGNYQHVGPAVERLPCRLRYPRWQERRWQYSSCESFEDGRAPRHATYPLCLSLSVPLRSRQTRPACHTQNKAGATRQGSLVFDTCGSGDSEATSHLSA</sequence>
<protein>
    <submittedName>
        <fullName evidence="1">Uncharacterized protein</fullName>
    </submittedName>
</protein>
<reference evidence="1" key="2">
    <citation type="journal article" date="2022" name="New Phytol.">
        <title>Evolutionary transition to the ectomycorrhizal habit in the genomes of a hyperdiverse lineage of mushroom-forming fungi.</title>
        <authorList>
            <person name="Looney B."/>
            <person name="Miyauchi S."/>
            <person name="Morin E."/>
            <person name="Drula E."/>
            <person name="Courty P.E."/>
            <person name="Kohler A."/>
            <person name="Kuo A."/>
            <person name="LaButti K."/>
            <person name="Pangilinan J."/>
            <person name="Lipzen A."/>
            <person name="Riley R."/>
            <person name="Andreopoulos W."/>
            <person name="He G."/>
            <person name="Johnson J."/>
            <person name="Nolan M."/>
            <person name="Tritt A."/>
            <person name="Barry K.W."/>
            <person name="Grigoriev I.V."/>
            <person name="Nagy L.G."/>
            <person name="Hibbett D."/>
            <person name="Henrissat B."/>
            <person name="Matheny P.B."/>
            <person name="Labbe J."/>
            <person name="Martin F.M."/>
        </authorList>
    </citation>
    <scope>NUCLEOTIDE SEQUENCE</scope>
    <source>
        <strain evidence="1">FP105234-sp</strain>
    </source>
</reference>
<dbReference type="EMBL" id="MU276192">
    <property type="protein sequence ID" value="KAI0040482.1"/>
    <property type="molecule type" value="Genomic_DNA"/>
</dbReference>
<dbReference type="Proteomes" id="UP000814033">
    <property type="component" value="Unassembled WGS sequence"/>
</dbReference>
<keyword evidence="2" id="KW-1185">Reference proteome</keyword>
<accession>A0ACB8R9A8</accession>
<organism evidence="1 2">
    <name type="scientific">Auriscalpium vulgare</name>
    <dbReference type="NCBI Taxonomy" id="40419"/>
    <lineage>
        <taxon>Eukaryota</taxon>
        <taxon>Fungi</taxon>
        <taxon>Dikarya</taxon>
        <taxon>Basidiomycota</taxon>
        <taxon>Agaricomycotina</taxon>
        <taxon>Agaricomycetes</taxon>
        <taxon>Russulales</taxon>
        <taxon>Auriscalpiaceae</taxon>
        <taxon>Auriscalpium</taxon>
    </lineage>
</organism>
<reference evidence="1" key="1">
    <citation type="submission" date="2021-02" db="EMBL/GenBank/DDBJ databases">
        <authorList>
            <consortium name="DOE Joint Genome Institute"/>
            <person name="Ahrendt S."/>
            <person name="Looney B.P."/>
            <person name="Miyauchi S."/>
            <person name="Morin E."/>
            <person name="Drula E."/>
            <person name="Courty P.E."/>
            <person name="Chicoki N."/>
            <person name="Fauchery L."/>
            <person name="Kohler A."/>
            <person name="Kuo A."/>
            <person name="Labutti K."/>
            <person name="Pangilinan J."/>
            <person name="Lipzen A."/>
            <person name="Riley R."/>
            <person name="Andreopoulos W."/>
            <person name="He G."/>
            <person name="Johnson J."/>
            <person name="Barry K.W."/>
            <person name="Grigoriev I.V."/>
            <person name="Nagy L."/>
            <person name="Hibbett D."/>
            <person name="Henrissat B."/>
            <person name="Matheny P.B."/>
            <person name="Labbe J."/>
            <person name="Martin F."/>
        </authorList>
    </citation>
    <scope>NUCLEOTIDE SEQUENCE</scope>
    <source>
        <strain evidence="1">FP105234-sp</strain>
    </source>
</reference>
<proteinExistence type="predicted"/>
<evidence type="ECO:0000313" key="2">
    <source>
        <dbReference type="Proteomes" id="UP000814033"/>
    </source>
</evidence>